<dbReference type="EMBL" id="QWKX01000012">
    <property type="protein sequence ID" value="RIH78676.1"/>
    <property type="molecule type" value="Genomic_DNA"/>
</dbReference>
<dbReference type="GO" id="GO:0018671">
    <property type="term" value="F:4-hydroxybenzoate 3-monooxygenase [NAD(P)H] activity"/>
    <property type="evidence" value="ECO:0007669"/>
    <property type="project" value="UniProtKB-EC"/>
</dbReference>
<evidence type="ECO:0000313" key="5">
    <source>
        <dbReference type="Proteomes" id="UP000266089"/>
    </source>
</evidence>
<name>A0A399E475_9DEIN</name>
<dbReference type="Gene3D" id="3.50.50.60">
    <property type="entry name" value="FAD/NAD(P)-binding domain"/>
    <property type="match status" value="1"/>
</dbReference>
<evidence type="ECO:0000256" key="2">
    <source>
        <dbReference type="ARBA" id="ARBA00023027"/>
    </source>
</evidence>
<dbReference type="NCBIfam" id="NF006091">
    <property type="entry name" value="PRK08243.1"/>
    <property type="match status" value="1"/>
</dbReference>
<gene>
    <name evidence="4" type="primary">praI</name>
    <name evidence="4" type="ORF">Mcate_00695</name>
</gene>
<evidence type="ECO:0000313" key="4">
    <source>
        <dbReference type="EMBL" id="RIH78676.1"/>
    </source>
</evidence>
<evidence type="ECO:0000259" key="3">
    <source>
        <dbReference type="Pfam" id="PF01494"/>
    </source>
</evidence>
<dbReference type="Gene3D" id="3.30.9.10">
    <property type="entry name" value="D-Amino Acid Oxidase, subunit A, domain 2"/>
    <property type="match status" value="1"/>
</dbReference>
<dbReference type="PANTHER" id="PTHR43476:SF4">
    <property type="entry name" value="BLR0106 PROTEIN"/>
    <property type="match status" value="1"/>
</dbReference>
<keyword evidence="4" id="KW-0503">Monooxygenase</keyword>
<sequence>MPRVQVGIVGAGPAGLLLAHLLAGEGLEVAVLEARSREYLEQSPHRIRAGVLEWGSKEILAQAGLGQRMLAQGLEHRGVYLAFDGALHRLDFPALTEGQSIWVYGQQYLVQDLIRLYLEKGHTIHFEHEVVGLEALEAEPTLVYRTPQGATERLVCEFVVGADGSHSLLRSQIPGAQVHQKTYPFAWLGILAQARPAAEELIYASHPRGFALFSMRSPSIARNYLQVPVDERLEDWPDARIWEELNRRLEGVAQVEPGPLLEKSLTPLRSMVVTPMQHGRFFLMGDAAHIVPPTGAKGMNLALCDAVLLYRAFKAYYQQKDPGPLEAYTPEALRHVWQAELFSYFMTTLLHTPADPFDDGLRQAHLRHLGQSPHLQRFLAENYVGLHTSGRYVGVLRAPVRG</sequence>
<feature type="domain" description="FAD-binding" evidence="3">
    <location>
        <begin position="3"/>
        <end position="341"/>
    </location>
</feature>
<organism evidence="4 5">
    <name type="scientific">Meiothermus taiwanensis</name>
    <dbReference type="NCBI Taxonomy" id="172827"/>
    <lineage>
        <taxon>Bacteria</taxon>
        <taxon>Thermotogati</taxon>
        <taxon>Deinococcota</taxon>
        <taxon>Deinococci</taxon>
        <taxon>Thermales</taxon>
        <taxon>Thermaceae</taxon>
        <taxon>Meiothermus</taxon>
    </lineage>
</organism>
<dbReference type="Proteomes" id="UP000266089">
    <property type="component" value="Unassembled WGS sequence"/>
</dbReference>
<keyword evidence="1 4" id="KW-0560">Oxidoreductase</keyword>
<dbReference type="AlphaFoldDB" id="A0A399E475"/>
<dbReference type="InterPro" id="IPR002938">
    <property type="entry name" value="FAD-bd"/>
</dbReference>
<dbReference type="RefSeq" id="WP_119361505.1">
    <property type="nucleotide sequence ID" value="NZ_JBHSXZ010000034.1"/>
</dbReference>
<dbReference type="PRINTS" id="PR00420">
    <property type="entry name" value="RNGMNOXGNASE"/>
</dbReference>
<dbReference type="Pfam" id="PF01494">
    <property type="entry name" value="FAD_binding_3"/>
    <property type="match status" value="1"/>
</dbReference>
<evidence type="ECO:0000256" key="1">
    <source>
        <dbReference type="ARBA" id="ARBA00023002"/>
    </source>
</evidence>
<dbReference type="GO" id="GO:0071949">
    <property type="term" value="F:FAD binding"/>
    <property type="evidence" value="ECO:0007669"/>
    <property type="project" value="InterPro"/>
</dbReference>
<dbReference type="EC" id="1.14.13.33" evidence="4"/>
<accession>A0A399E475</accession>
<keyword evidence="2" id="KW-0520">NAD</keyword>
<reference evidence="4 5" key="1">
    <citation type="submission" date="2018-08" db="EMBL/GenBank/DDBJ databases">
        <title>Meiothermus cateniformans JCM 15151 genome sequencing project.</title>
        <authorList>
            <person name="Da Costa M.S."/>
            <person name="Albuquerque L."/>
            <person name="Raposo P."/>
            <person name="Froufe H.J.C."/>
            <person name="Barroso C.S."/>
            <person name="Egas C."/>
        </authorList>
    </citation>
    <scope>NUCLEOTIDE SEQUENCE [LARGE SCALE GENOMIC DNA]</scope>
    <source>
        <strain evidence="4 5">JCM 15151</strain>
    </source>
</reference>
<dbReference type="InterPro" id="IPR036188">
    <property type="entry name" value="FAD/NAD-bd_sf"/>
</dbReference>
<comment type="caution">
    <text evidence="4">The sequence shown here is derived from an EMBL/GenBank/DDBJ whole genome shotgun (WGS) entry which is preliminary data.</text>
</comment>
<dbReference type="OrthoDB" id="9766816at2"/>
<proteinExistence type="predicted"/>
<dbReference type="SUPFAM" id="SSF51905">
    <property type="entry name" value="FAD/NAD(P)-binding domain"/>
    <property type="match status" value="1"/>
</dbReference>
<dbReference type="SUPFAM" id="SSF54373">
    <property type="entry name" value="FAD-linked reductases, C-terminal domain"/>
    <property type="match status" value="1"/>
</dbReference>
<dbReference type="InterPro" id="IPR050631">
    <property type="entry name" value="PheA/TfdB_FAD_monoxygenase"/>
</dbReference>
<dbReference type="PANTHER" id="PTHR43476">
    <property type="entry name" value="3-(3-HYDROXY-PHENYL)PROPIONATE/3-HYDROXYCINNAMIC ACID HYDROXYLASE"/>
    <property type="match status" value="1"/>
</dbReference>
<protein>
    <submittedName>
        <fullName evidence="4">4-hydroxybenzoate 3-monooxygenase (NAD(P)H)</fullName>
        <ecNumber evidence="4">1.14.13.33</ecNumber>
    </submittedName>
</protein>